<gene>
    <name evidence="2" type="ORF">FVE85_8687</name>
</gene>
<feature type="transmembrane region" description="Helical" evidence="1">
    <location>
        <begin position="120"/>
        <end position="140"/>
    </location>
</feature>
<protein>
    <submittedName>
        <fullName evidence="2">Uncharacterized protein</fullName>
    </submittedName>
</protein>
<reference evidence="3" key="1">
    <citation type="journal article" date="2019" name="Nat. Commun.">
        <title>Expansion of phycobilisome linker gene families in mesophilic red algae.</title>
        <authorList>
            <person name="Lee J."/>
            <person name="Kim D."/>
            <person name="Bhattacharya D."/>
            <person name="Yoon H.S."/>
        </authorList>
    </citation>
    <scope>NUCLEOTIDE SEQUENCE [LARGE SCALE GENOMIC DNA]</scope>
    <source>
        <strain evidence="3">CCMP 1328</strain>
    </source>
</reference>
<name>A0A5J4YR19_PORPP</name>
<evidence type="ECO:0000313" key="3">
    <source>
        <dbReference type="Proteomes" id="UP000324585"/>
    </source>
</evidence>
<keyword evidence="1" id="KW-0812">Transmembrane</keyword>
<dbReference type="Proteomes" id="UP000324585">
    <property type="component" value="Unassembled WGS sequence"/>
</dbReference>
<evidence type="ECO:0000256" key="1">
    <source>
        <dbReference type="SAM" id="Phobius"/>
    </source>
</evidence>
<evidence type="ECO:0000313" key="2">
    <source>
        <dbReference type="EMBL" id="KAA8493242.1"/>
    </source>
</evidence>
<dbReference type="AlphaFoldDB" id="A0A5J4YR19"/>
<accession>A0A5J4YR19</accession>
<sequence>MAFVTGIFGNASAARVGAHQVSSMFGKNQVLAMKAPRSGRVLMKAGTEEREEIEKVVKQSSLNVNESGSGTFGFSSFAEQMNGRAAMAGFAAALLGEVFTGKSLFQQMAPGMEAGSSESYVFLFAMTSLWIFTSLGYVALKKAQQIDSLSGKREGGENF</sequence>
<dbReference type="EMBL" id="VRMN01000007">
    <property type="protein sequence ID" value="KAA8493242.1"/>
    <property type="molecule type" value="Genomic_DNA"/>
</dbReference>
<comment type="caution">
    <text evidence="2">The sequence shown here is derived from an EMBL/GenBank/DDBJ whole genome shotgun (WGS) entry which is preliminary data.</text>
</comment>
<keyword evidence="1" id="KW-0472">Membrane</keyword>
<organism evidence="2 3">
    <name type="scientific">Porphyridium purpureum</name>
    <name type="common">Red alga</name>
    <name type="synonym">Porphyridium cruentum</name>
    <dbReference type="NCBI Taxonomy" id="35688"/>
    <lineage>
        <taxon>Eukaryota</taxon>
        <taxon>Rhodophyta</taxon>
        <taxon>Bangiophyceae</taxon>
        <taxon>Porphyridiales</taxon>
        <taxon>Porphyridiaceae</taxon>
        <taxon>Porphyridium</taxon>
    </lineage>
</organism>
<keyword evidence="1" id="KW-1133">Transmembrane helix</keyword>
<dbReference type="Gene3D" id="1.10.3460.10">
    <property type="entry name" value="Chlorophyll a/b binding protein domain"/>
    <property type="match status" value="1"/>
</dbReference>
<proteinExistence type="predicted"/>
<dbReference type="SUPFAM" id="SSF103511">
    <property type="entry name" value="Chlorophyll a-b binding protein"/>
    <property type="match status" value="1"/>
</dbReference>
<keyword evidence="3" id="KW-1185">Reference proteome</keyword>
<dbReference type="GO" id="GO:0009507">
    <property type="term" value="C:chloroplast"/>
    <property type="evidence" value="ECO:0007669"/>
    <property type="project" value="UniProtKB-SubCell"/>
</dbReference>